<dbReference type="Ensembl" id="ENSOCUT00000056007.1">
    <property type="protein sequence ID" value="ENSOCUP00000047865.1"/>
    <property type="gene ID" value="ENSOCUG00000007534.4"/>
</dbReference>
<evidence type="ECO:0000256" key="5">
    <source>
        <dbReference type="SAM" id="MobiDB-lite"/>
    </source>
</evidence>
<feature type="compositionally biased region" description="Low complexity" evidence="5">
    <location>
        <begin position="214"/>
        <end position="233"/>
    </location>
</feature>
<accession>A0A5F9DPC3</accession>
<dbReference type="GO" id="GO:0033290">
    <property type="term" value="C:eukaryotic 48S preinitiation complex"/>
    <property type="evidence" value="ECO:0007669"/>
    <property type="project" value="UniProtKB-UniRule"/>
</dbReference>
<name>A0A5F9DPC3_RABIT</name>
<dbReference type="InterPro" id="IPR027524">
    <property type="entry name" value="eIF3h"/>
</dbReference>
<dbReference type="EMBL" id="AAGW02013059">
    <property type="status" value="NOT_ANNOTATED_CDS"/>
    <property type="molecule type" value="Genomic_DNA"/>
</dbReference>
<organism evidence="7 8">
    <name type="scientific">Oryctolagus cuniculus</name>
    <name type="common">Rabbit</name>
    <dbReference type="NCBI Taxonomy" id="9986"/>
    <lineage>
        <taxon>Eukaryota</taxon>
        <taxon>Metazoa</taxon>
        <taxon>Chordata</taxon>
        <taxon>Craniata</taxon>
        <taxon>Vertebrata</taxon>
        <taxon>Euteleostomi</taxon>
        <taxon>Mammalia</taxon>
        <taxon>Eutheria</taxon>
        <taxon>Euarchontoglires</taxon>
        <taxon>Glires</taxon>
        <taxon>Lagomorpha</taxon>
        <taxon>Leporidae</taxon>
        <taxon>Oryctolagus</taxon>
    </lineage>
</organism>
<dbReference type="CDD" id="cd08065">
    <property type="entry name" value="MPN_eIF3h"/>
    <property type="match status" value="1"/>
</dbReference>
<reference evidence="7 8" key="1">
    <citation type="journal article" date="2011" name="Nature">
        <title>A high-resolution map of human evolutionary constraint using 29 mammals.</title>
        <authorList>
            <person name="Lindblad-Toh K."/>
            <person name="Garber M."/>
            <person name="Zuk O."/>
            <person name="Lin M.F."/>
            <person name="Parker B.J."/>
            <person name="Washietl S."/>
            <person name="Kheradpour P."/>
            <person name="Ernst J."/>
            <person name="Jordan G."/>
            <person name="Mauceli E."/>
            <person name="Ward L.D."/>
            <person name="Lowe C.B."/>
            <person name="Holloway A.K."/>
            <person name="Clamp M."/>
            <person name="Gnerre S."/>
            <person name="Alfoldi J."/>
            <person name="Beal K."/>
            <person name="Chang J."/>
            <person name="Clawson H."/>
            <person name="Cuff J."/>
            <person name="Di Palma F."/>
            <person name="Fitzgerald S."/>
            <person name="Flicek P."/>
            <person name="Guttman M."/>
            <person name="Hubisz M.J."/>
            <person name="Jaffe D.B."/>
            <person name="Jungreis I."/>
            <person name="Kent W.J."/>
            <person name="Kostka D."/>
            <person name="Lara M."/>
            <person name="Martins A.L."/>
            <person name="Massingham T."/>
            <person name="Moltke I."/>
            <person name="Raney B.J."/>
            <person name="Rasmussen M.D."/>
            <person name="Robinson J."/>
            <person name="Stark A."/>
            <person name="Vilella A.J."/>
            <person name="Wen J."/>
            <person name="Xie X."/>
            <person name="Zody M.C."/>
            <person name="Baldwin J."/>
            <person name="Bloom T."/>
            <person name="Chin C.W."/>
            <person name="Heiman D."/>
            <person name="Nicol R."/>
            <person name="Nusbaum C."/>
            <person name="Young S."/>
            <person name="Wilkinson J."/>
            <person name="Worley K.C."/>
            <person name="Kovar C.L."/>
            <person name="Muzny D.M."/>
            <person name="Gibbs R.A."/>
            <person name="Cree A."/>
            <person name="Dihn H.H."/>
            <person name="Fowler G."/>
            <person name="Jhangiani S."/>
            <person name="Joshi V."/>
            <person name="Lee S."/>
            <person name="Lewis L.R."/>
            <person name="Nazareth L.V."/>
            <person name="Okwuonu G."/>
            <person name="Santibanez J."/>
            <person name="Warren W.C."/>
            <person name="Mardis E.R."/>
            <person name="Weinstock G.M."/>
            <person name="Wilson R.K."/>
            <person name="Delehaunty K."/>
            <person name="Dooling D."/>
            <person name="Fronik C."/>
            <person name="Fulton L."/>
            <person name="Fulton B."/>
            <person name="Graves T."/>
            <person name="Minx P."/>
            <person name="Sodergren E."/>
            <person name="Birney E."/>
            <person name="Margulies E.H."/>
            <person name="Herrero J."/>
            <person name="Green E.D."/>
            <person name="Haussler D."/>
            <person name="Siepel A."/>
            <person name="Goldman N."/>
            <person name="Pollard K.S."/>
            <person name="Pedersen J.S."/>
            <person name="Lander E.S."/>
            <person name="Kellis M."/>
        </authorList>
    </citation>
    <scope>NUCLEOTIDE SEQUENCE [LARGE SCALE GENOMIC DNA]</scope>
    <source>
        <strain evidence="7 8">Thorbecke inbred</strain>
    </source>
</reference>
<dbReference type="SMART" id="SM00232">
    <property type="entry name" value="JAB_MPN"/>
    <property type="match status" value="1"/>
</dbReference>
<dbReference type="Pfam" id="PF19445">
    <property type="entry name" value="eIF3h_C"/>
    <property type="match status" value="1"/>
</dbReference>
<protein>
    <recommendedName>
        <fullName evidence="4">Eukaryotic translation initiation factor 3 subunit H</fullName>
        <shortName evidence="4">eIF3h</shortName>
    </recommendedName>
    <alternativeName>
        <fullName evidence="4">Eukaryotic translation initiation factor 3 subunit 3</fullName>
    </alternativeName>
    <alternativeName>
        <fullName evidence="4">eIF-3 gamma</fullName>
    </alternativeName>
    <alternativeName>
        <fullName evidence="4">eIF3 p40 subunit</fullName>
    </alternativeName>
</protein>
<keyword evidence="1 4" id="KW-0963">Cytoplasm</keyword>
<dbReference type="Bgee" id="ENSOCUG00000007534">
    <property type="expression patterns" value="Expressed in autopod skin and 14 other cell types or tissues"/>
</dbReference>
<dbReference type="EMBL" id="AAGW02013063">
    <property type="status" value="NOT_ANNOTATED_CDS"/>
    <property type="molecule type" value="Genomic_DNA"/>
</dbReference>
<evidence type="ECO:0000313" key="8">
    <source>
        <dbReference type="Proteomes" id="UP000001811"/>
    </source>
</evidence>
<dbReference type="InterPro" id="IPR050242">
    <property type="entry name" value="JAMM_MPN+_peptidase_M67A"/>
</dbReference>
<comment type="subunit">
    <text evidence="4">Component of the eukaryotic translation initiation factor 3 (eIF-3) complex, which is composed of 13 subunits: EIF3A, EIF3B, EIF3C, EIF3D, EIF3E, EIF3F, EIF3G, EIF3H, EIF3I, EIF3J, EIF3K, EIF3L and EIF3M. The eIF-3 complex appears to include 3 stable modules: module A is composed of EIF3A, EIF3B, EIF3G and EIF3I; module B is composed of EIF3F, EIF3H, and EIF3M; and module C is composed of EIF3C, EIF3D, EIF3E, EIF3K and EIF3L. EIF3C of module C binds EIF3B of module A and EIF3H of module B, thereby linking the three modules. EIF3J is a labile subunit that binds to the eIF-3 complex via EIF3B. The eIF-3 complex interacts with RPS6KB1 under conditions of nutrient depletion. Mitogenic stimulation leads to binding and activation of a complex composed of MTOR and RPTOR, leading to phosphorylation and release of RPS6KB1 and binding of EIF4B to eIF-3. Interacts with RNF139; the interaction leads to protein translation inhibitions in a ubiquitination-dependent manner.</text>
</comment>
<evidence type="ECO:0000313" key="7">
    <source>
        <dbReference type="Ensembl" id="ENSOCUP00000047865.1"/>
    </source>
</evidence>
<dbReference type="Proteomes" id="UP000001811">
    <property type="component" value="Chromosome 3"/>
</dbReference>
<dbReference type="GO" id="GO:0001732">
    <property type="term" value="P:formation of cytoplasmic translation initiation complex"/>
    <property type="evidence" value="ECO:0007669"/>
    <property type="project" value="UniProtKB-UniRule"/>
</dbReference>
<dbReference type="EMBL" id="AAGW02013062">
    <property type="status" value="NOT_ANNOTATED_CDS"/>
    <property type="molecule type" value="Genomic_DNA"/>
</dbReference>
<dbReference type="InterPro" id="IPR000555">
    <property type="entry name" value="JAMM/MPN+_dom"/>
</dbReference>
<dbReference type="GO" id="GO:0003743">
    <property type="term" value="F:translation initiation factor activity"/>
    <property type="evidence" value="ECO:0007669"/>
    <property type="project" value="UniProtKB-UniRule"/>
</dbReference>
<dbReference type="GO" id="GO:0016282">
    <property type="term" value="C:eukaryotic 43S preinitiation complex"/>
    <property type="evidence" value="ECO:0007669"/>
    <property type="project" value="UniProtKB-UniRule"/>
</dbReference>
<evidence type="ECO:0000256" key="3">
    <source>
        <dbReference type="ARBA" id="ARBA00022917"/>
    </source>
</evidence>
<comment type="subcellular location">
    <subcellularLocation>
        <location evidence="4">Cytoplasm</location>
    </subcellularLocation>
</comment>
<reference evidence="7" key="2">
    <citation type="submission" date="2025-08" db="UniProtKB">
        <authorList>
            <consortium name="Ensembl"/>
        </authorList>
    </citation>
    <scope>IDENTIFICATION</scope>
    <source>
        <strain evidence="7">Thorbecke</strain>
    </source>
</reference>
<evidence type="ECO:0000256" key="1">
    <source>
        <dbReference type="ARBA" id="ARBA00022490"/>
    </source>
</evidence>
<keyword evidence="2 4" id="KW-0396">Initiation factor</keyword>
<comment type="similarity">
    <text evidence="4">Belongs to the eIF-3 subunit H family.</text>
</comment>
<reference evidence="7" key="3">
    <citation type="submission" date="2025-09" db="UniProtKB">
        <authorList>
            <consortium name="Ensembl"/>
        </authorList>
    </citation>
    <scope>IDENTIFICATION</scope>
    <source>
        <strain evidence="7">Thorbecke</strain>
    </source>
</reference>
<dbReference type="GO" id="GO:0005852">
    <property type="term" value="C:eukaryotic translation initiation factor 3 complex"/>
    <property type="evidence" value="ECO:0007669"/>
    <property type="project" value="UniProtKB-UniRule"/>
</dbReference>
<dbReference type="InterPro" id="IPR045810">
    <property type="entry name" value="eIF3h_C"/>
</dbReference>
<dbReference type="Pfam" id="PF01398">
    <property type="entry name" value="JAB"/>
    <property type="match status" value="1"/>
</dbReference>
<feature type="domain" description="JAB1/MPN/MOV34 metalloenzyme" evidence="6">
    <location>
        <begin position="38"/>
        <end position="165"/>
    </location>
</feature>
<feature type="compositionally biased region" description="Gly residues" evidence="5">
    <location>
        <begin position="22"/>
        <end position="32"/>
    </location>
</feature>
<keyword evidence="3 4" id="KW-0648">Protein biosynthesis</keyword>
<dbReference type="Gene3D" id="3.40.140.10">
    <property type="entry name" value="Cytidine Deaminase, domain 2"/>
    <property type="match status" value="2"/>
</dbReference>
<dbReference type="EMBL" id="AAGW02013061">
    <property type="status" value="NOT_ANNOTATED_CDS"/>
    <property type="molecule type" value="Genomic_DNA"/>
</dbReference>
<sequence>MASRKEGTGSGGTSSSSATGVVGKGKGKGGSGDSAVKQVQIDGLVVLKIIKHYQEEGQGTEVVQGVLLGLVVEDRLEITNCFPFPQHTEDDADFDEDPIKTAQGSLSLKAYRLTPKLMEVCKEKDFSPEALKKANITFEHMFEEVPIVIKNSHLINVLMWELEKKSAVADKHELLSLASSNHLGKNLQLLMDRVDEMSQDIVKYNTYMRNTSKQQQQKHQYQQRRQQENMQRQSRGEPPLPEEDLSKLFKPPQPPARMDSLLIAGQINTYCQNIKEFTAQNLGKLFMAQALQEYNN</sequence>
<comment type="function">
    <text evidence="4">Component of the eukaryotic translation initiation factor 3 (eIF-3) complex, which is required for several steps in the initiation of protein synthesis. The eIF-3 complex associates with the 40S ribosome and facilitates the recruitment of eIF-1, eIF-1A, eIF-2:GTP:methionyl-tRNAi and eIF-5 to form the 43S pre-initiation complex (43S PIC). The eIF-3 complex stimulates mRNA recruitment to the 43S PIC and scanning of the mRNA for AUG recognition. The eIF-3 complex is also required for disassembly and recycling of post-termination ribosomal complexes and subsequently prevents premature joining of the 40S and 60S ribosomal subunits prior to initiation. The eIF-3 complex specifically targets and initiates translation of a subset of mRNAs involved in cell proliferation, including cell cycling, differentiation and apoptosis, and uses different modes of RNA stem-loop binding to exert either translational activation or repression.</text>
</comment>
<dbReference type="EMBL" id="AAGW02013064">
    <property type="status" value="NOT_ANNOTATED_CDS"/>
    <property type="molecule type" value="Genomic_DNA"/>
</dbReference>
<feature type="region of interest" description="Disordered" evidence="5">
    <location>
        <begin position="1"/>
        <end position="34"/>
    </location>
</feature>
<gene>
    <name evidence="4 7" type="primary">EIF3H</name>
    <name evidence="4" type="synonym">EIF3S3</name>
</gene>
<evidence type="ECO:0000259" key="6">
    <source>
        <dbReference type="SMART" id="SM00232"/>
    </source>
</evidence>
<dbReference type="PANTHER" id="PTHR10410">
    <property type="entry name" value="EUKARYOTIC TRANSLATION INITIATION FACTOR 3 -RELATED"/>
    <property type="match status" value="1"/>
</dbReference>
<evidence type="ECO:0000256" key="4">
    <source>
        <dbReference type="HAMAP-Rule" id="MF_03007"/>
    </source>
</evidence>
<proteinExistence type="inferred from homology"/>
<feature type="region of interest" description="Disordered" evidence="5">
    <location>
        <begin position="209"/>
        <end position="254"/>
    </location>
</feature>
<evidence type="ECO:0000256" key="2">
    <source>
        <dbReference type="ARBA" id="ARBA00022540"/>
    </source>
</evidence>
<feature type="modified residue" description="Phosphoserine" evidence="4">
    <location>
        <position position="127"/>
    </location>
</feature>
<dbReference type="GeneTree" id="ENSGT00730000111042"/>
<dbReference type="EMBL" id="AAGW02013060">
    <property type="status" value="NOT_ANNOTATED_CDS"/>
    <property type="molecule type" value="Genomic_DNA"/>
</dbReference>
<dbReference type="HAMAP" id="MF_03007">
    <property type="entry name" value="eIF3h"/>
    <property type="match status" value="1"/>
</dbReference>
<dbReference type="AlphaFoldDB" id="A0A5F9DPC3"/>
<dbReference type="GO" id="GO:0008237">
    <property type="term" value="F:metallopeptidase activity"/>
    <property type="evidence" value="ECO:0007669"/>
    <property type="project" value="InterPro"/>
</dbReference>
<keyword evidence="4" id="KW-0597">Phosphoprotein</keyword>
<keyword evidence="8" id="KW-1185">Reference proteome</keyword>